<dbReference type="AlphaFoldDB" id="A0A511CV60"/>
<evidence type="ECO:0000256" key="2">
    <source>
        <dbReference type="SAM" id="Phobius"/>
    </source>
</evidence>
<reference evidence="3 4" key="1">
    <citation type="submission" date="2019-07" db="EMBL/GenBank/DDBJ databases">
        <title>Whole genome shotgun sequence of Pseudonocardia asaccharolytica NBRC 16224.</title>
        <authorList>
            <person name="Hosoyama A."/>
            <person name="Uohara A."/>
            <person name="Ohji S."/>
            <person name="Ichikawa N."/>
        </authorList>
    </citation>
    <scope>NUCLEOTIDE SEQUENCE [LARGE SCALE GENOMIC DNA]</scope>
    <source>
        <strain evidence="3 4">NBRC 16224</strain>
    </source>
</reference>
<keyword evidence="2" id="KW-0472">Membrane</keyword>
<keyword evidence="2" id="KW-0812">Transmembrane</keyword>
<keyword evidence="4" id="KW-1185">Reference proteome</keyword>
<sequence>MSENDERNRPGGELPPDGSSEPAAGSSPGSPDRTGRMRFQDETTVPREPTLAERRARQQAARREREEAAAKLAAQEASGKRRKRILIGAGVTVGVVALIAVGYSVVNAGESVEARCVDQAGIVVDESNCVTPASNTTYHSGGGFYPIFIGTGGRQYHYNYGGSGSIGQPVSGGSTAQPRNATVKTPSGKTISRGGLGVSSGGSKSGS</sequence>
<feature type="transmembrane region" description="Helical" evidence="2">
    <location>
        <begin position="85"/>
        <end position="106"/>
    </location>
</feature>
<keyword evidence="2" id="KW-1133">Transmembrane helix</keyword>
<feature type="region of interest" description="Disordered" evidence="1">
    <location>
        <begin position="169"/>
        <end position="207"/>
    </location>
</feature>
<dbReference type="STRING" id="1123024.GCA_000423625_00555"/>
<feature type="region of interest" description="Disordered" evidence="1">
    <location>
        <begin position="1"/>
        <end position="67"/>
    </location>
</feature>
<evidence type="ECO:0000256" key="1">
    <source>
        <dbReference type="SAM" id="MobiDB-lite"/>
    </source>
</evidence>
<organism evidence="3 4">
    <name type="scientific">Pseudonocardia asaccharolytica DSM 44247 = NBRC 16224</name>
    <dbReference type="NCBI Taxonomy" id="1123024"/>
    <lineage>
        <taxon>Bacteria</taxon>
        <taxon>Bacillati</taxon>
        <taxon>Actinomycetota</taxon>
        <taxon>Actinomycetes</taxon>
        <taxon>Pseudonocardiales</taxon>
        <taxon>Pseudonocardiaceae</taxon>
        <taxon>Pseudonocardia</taxon>
    </lineage>
</organism>
<dbReference type="EMBL" id="BJVI01000002">
    <property type="protein sequence ID" value="GEL16465.1"/>
    <property type="molecule type" value="Genomic_DNA"/>
</dbReference>
<feature type="compositionally biased region" description="Gly residues" evidence="1">
    <location>
        <begin position="194"/>
        <end position="207"/>
    </location>
</feature>
<feature type="compositionally biased region" description="Low complexity" evidence="1">
    <location>
        <begin position="15"/>
        <end position="32"/>
    </location>
</feature>
<evidence type="ECO:0000313" key="3">
    <source>
        <dbReference type="EMBL" id="GEL16465.1"/>
    </source>
</evidence>
<evidence type="ECO:0000313" key="4">
    <source>
        <dbReference type="Proteomes" id="UP000321328"/>
    </source>
</evidence>
<dbReference type="RefSeq" id="WP_028928761.1">
    <property type="nucleotide sequence ID" value="NZ_AUII01000002.1"/>
</dbReference>
<proteinExistence type="predicted"/>
<name>A0A511CV60_9PSEU</name>
<dbReference type="Proteomes" id="UP000321328">
    <property type="component" value="Unassembled WGS sequence"/>
</dbReference>
<accession>A0A511CV60</accession>
<gene>
    <name evidence="3" type="ORF">PA7_03020</name>
</gene>
<feature type="compositionally biased region" description="Polar residues" evidence="1">
    <location>
        <begin position="169"/>
        <end position="190"/>
    </location>
</feature>
<comment type="caution">
    <text evidence="3">The sequence shown here is derived from an EMBL/GenBank/DDBJ whole genome shotgun (WGS) entry which is preliminary data.</text>
</comment>
<feature type="compositionally biased region" description="Basic and acidic residues" evidence="1">
    <location>
        <begin position="33"/>
        <end position="67"/>
    </location>
</feature>
<feature type="compositionally biased region" description="Basic and acidic residues" evidence="1">
    <location>
        <begin position="1"/>
        <end position="10"/>
    </location>
</feature>
<protein>
    <submittedName>
        <fullName evidence="3">Uncharacterized protein</fullName>
    </submittedName>
</protein>